<protein>
    <submittedName>
        <fullName evidence="1">Uncharacterized protein</fullName>
    </submittedName>
</protein>
<dbReference type="Proteomes" id="UP000054359">
    <property type="component" value="Unassembled WGS sequence"/>
</dbReference>
<feature type="non-terminal residue" evidence="1">
    <location>
        <position position="43"/>
    </location>
</feature>
<proteinExistence type="predicted"/>
<dbReference type="AlphaFoldDB" id="A0A087T0E9"/>
<gene>
    <name evidence="1" type="ORF">X975_22584</name>
</gene>
<sequence>MYTVLYLVKNYSLYVHPASFFTSLKACHSNRYSITRFYFLIHI</sequence>
<dbReference type="EMBL" id="KK112803">
    <property type="protein sequence ID" value="KFM58588.1"/>
    <property type="molecule type" value="Genomic_DNA"/>
</dbReference>
<evidence type="ECO:0000313" key="1">
    <source>
        <dbReference type="EMBL" id="KFM58588.1"/>
    </source>
</evidence>
<organism evidence="1 2">
    <name type="scientific">Stegodyphus mimosarum</name>
    <name type="common">African social velvet spider</name>
    <dbReference type="NCBI Taxonomy" id="407821"/>
    <lineage>
        <taxon>Eukaryota</taxon>
        <taxon>Metazoa</taxon>
        <taxon>Ecdysozoa</taxon>
        <taxon>Arthropoda</taxon>
        <taxon>Chelicerata</taxon>
        <taxon>Arachnida</taxon>
        <taxon>Araneae</taxon>
        <taxon>Araneomorphae</taxon>
        <taxon>Entelegynae</taxon>
        <taxon>Eresoidea</taxon>
        <taxon>Eresidae</taxon>
        <taxon>Stegodyphus</taxon>
    </lineage>
</organism>
<evidence type="ECO:0000313" key="2">
    <source>
        <dbReference type="Proteomes" id="UP000054359"/>
    </source>
</evidence>
<keyword evidence="2" id="KW-1185">Reference proteome</keyword>
<name>A0A087T0E9_STEMI</name>
<reference evidence="1 2" key="1">
    <citation type="submission" date="2013-11" db="EMBL/GenBank/DDBJ databases">
        <title>Genome sequencing of Stegodyphus mimosarum.</title>
        <authorList>
            <person name="Bechsgaard J."/>
        </authorList>
    </citation>
    <scope>NUCLEOTIDE SEQUENCE [LARGE SCALE GENOMIC DNA]</scope>
</reference>
<accession>A0A087T0E9</accession>